<dbReference type="GO" id="GO:0004519">
    <property type="term" value="F:endonuclease activity"/>
    <property type="evidence" value="ECO:0007669"/>
    <property type="project" value="UniProtKB-KW"/>
</dbReference>
<keyword evidence="4" id="KW-0843">Virulence</keyword>
<keyword evidence="8" id="KW-0378">Hydrolase</keyword>
<accession>A0A949V1Y6</accession>
<feature type="region of interest" description="Disordered" evidence="5">
    <location>
        <begin position="343"/>
        <end position="366"/>
    </location>
</feature>
<proteinExistence type="predicted"/>
<dbReference type="Gene3D" id="3.40.570.10">
    <property type="entry name" value="Extracellular Endonuclease, subunit A"/>
    <property type="match status" value="1"/>
</dbReference>
<feature type="domain" description="Type VII secretion system protein EssD-like" evidence="7">
    <location>
        <begin position="363"/>
        <end position="487"/>
    </location>
</feature>
<gene>
    <name evidence="8" type="ORF">JZ788_18040</name>
</gene>
<evidence type="ECO:0000256" key="5">
    <source>
        <dbReference type="SAM" id="MobiDB-lite"/>
    </source>
</evidence>
<keyword evidence="8" id="KW-0255">Endonuclease</keyword>
<keyword evidence="3" id="KW-1266">Target cell cytoplasm</keyword>
<keyword evidence="2" id="KW-0800">Toxin</keyword>
<evidence type="ECO:0000313" key="8">
    <source>
        <dbReference type="EMBL" id="MBV5097562.1"/>
    </source>
</evidence>
<comment type="subcellular location">
    <subcellularLocation>
        <location evidence="1">Target cell</location>
        <location evidence="1">Target cell cytoplasm</location>
    </subcellularLocation>
</comment>
<dbReference type="InterPro" id="IPR006914">
    <property type="entry name" value="VENN_dom"/>
</dbReference>
<evidence type="ECO:0000313" key="9">
    <source>
        <dbReference type="Proteomes" id="UP000746420"/>
    </source>
</evidence>
<organism evidence="8 9">
    <name type="scientific">Tenebrionicola larvae</name>
    <dbReference type="NCBI Taxonomy" id="2815733"/>
    <lineage>
        <taxon>Bacteria</taxon>
        <taxon>Pseudomonadati</taxon>
        <taxon>Pseudomonadota</taxon>
        <taxon>Gammaproteobacteria</taxon>
        <taxon>Enterobacterales</taxon>
        <taxon>Enterobacteriaceae</taxon>
        <taxon>Tenebrionibacter/Tenebrionicola group</taxon>
        <taxon>Tenebrionicola</taxon>
    </lineage>
</organism>
<dbReference type="InterPro" id="IPR044929">
    <property type="entry name" value="DNA/RNA_non-sp_Endonuclease_sf"/>
</dbReference>
<sequence>MGMISDIGGQVADIARTQGELNALKAAQDTYGPVPADATEKERQDYLANLRNTPEYKKEQEKFGTGSNIQRGIQAATAALQGLAGGNLAGALAGASAPELAHLLKSTEDNPAVNAIAHAILGGAVAALQGNSAAAGAIGAGSGELAARVIANMLYPNVDKLSEEQKQTVSALASISAGMAGGIATGNTAGAATGAGAGKNAVNNNLLGGTEESQTKYVQEHGKDVLSCADAPSSASCQRGEAVNKAIAVALGAGATGGVIAAATPELIAAAQAAVSACGANPVLCANEVSIWVAEMAAGDALPAGLTVATVGKMSSSELSELKALMTVEKQTGQKVSTETLEQLTHSSGGKGNWNKELNNPKPNSVYPVDGDKIYKTDNLARPSQVEATLSPNVKDRNGYQQCKAGKCGFEGDEGGHLIASIFNGPGEKLNLVPMDGNLNKGAWKQMENTWAKALGEGKAVKVNIQPSYIGDSVRPDKFKVVYSIDGGRPIEKVFNNAPGGK</sequence>
<reference evidence="8 9" key="1">
    <citation type="submission" date="2021-03" db="EMBL/GenBank/DDBJ databases">
        <title>Tenobrionicola molitorae gen. nov., sp. nov. and Tenobrionicola larvae sp. nov., isolated from larvae of the mealworm Tenobrio molitor L., a proposal to transfer Erwinia teleogrylli Liu et al. 2016 to a new genus Entomohabitans as Entomohabitans teleogrylli comb. nov.</title>
        <authorList>
            <person name="Lee S.D."/>
            <person name="Yang H.L."/>
            <person name="Kim I.S."/>
        </authorList>
    </citation>
    <scope>NUCLEOTIDE SEQUENCE [LARGE SCALE GENOMIC DNA]</scope>
    <source>
        <strain evidence="8 9">YMB-R21</strain>
    </source>
</reference>
<dbReference type="Proteomes" id="UP000746420">
    <property type="component" value="Unassembled WGS sequence"/>
</dbReference>
<dbReference type="AlphaFoldDB" id="A0A949V1Y6"/>
<comment type="caution">
    <text evidence="8">The sequence shown here is derived from an EMBL/GenBank/DDBJ whole genome shotgun (WGS) entry which is preliminary data.</text>
</comment>
<evidence type="ECO:0000256" key="4">
    <source>
        <dbReference type="ARBA" id="ARBA00023026"/>
    </source>
</evidence>
<dbReference type="GO" id="GO:0090729">
    <property type="term" value="F:toxin activity"/>
    <property type="evidence" value="ECO:0007669"/>
    <property type="project" value="UniProtKB-KW"/>
</dbReference>
<evidence type="ECO:0000259" key="7">
    <source>
        <dbReference type="Pfam" id="PF13930"/>
    </source>
</evidence>
<evidence type="ECO:0000259" key="6">
    <source>
        <dbReference type="Pfam" id="PF04829"/>
    </source>
</evidence>
<evidence type="ECO:0000256" key="2">
    <source>
        <dbReference type="ARBA" id="ARBA00022656"/>
    </source>
</evidence>
<name>A0A949V1Y6_9ENTR</name>
<feature type="domain" description="VENN motif-containing" evidence="6">
    <location>
        <begin position="158"/>
        <end position="208"/>
    </location>
</feature>
<dbReference type="EMBL" id="JAGFEW010000065">
    <property type="protein sequence ID" value="MBV5097562.1"/>
    <property type="molecule type" value="Genomic_DNA"/>
</dbReference>
<dbReference type="InterPro" id="IPR044927">
    <property type="entry name" value="Endonuclea_NS_2"/>
</dbReference>
<keyword evidence="8" id="KW-0540">Nuclease</keyword>
<protein>
    <submittedName>
        <fullName evidence="8">DNA/RNA non-specific endonuclease</fullName>
    </submittedName>
</protein>
<evidence type="ECO:0000256" key="3">
    <source>
        <dbReference type="ARBA" id="ARBA00022913"/>
    </source>
</evidence>
<evidence type="ECO:0000256" key="1">
    <source>
        <dbReference type="ARBA" id="ARBA00004219"/>
    </source>
</evidence>
<dbReference type="Pfam" id="PF04829">
    <property type="entry name" value="PT-VENN"/>
    <property type="match status" value="1"/>
</dbReference>
<keyword evidence="9" id="KW-1185">Reference proteome</keyword>
<dbReference type="Pfam" id="PF13930">
    <property type="entry name" value="Endonuclea_NS_2"/>
    <property type="match status" value="1"/>
</dbReference>